<dbReference type="EMBL" id="CP133647">
    <property type="protein sequence ID" value="WNH01112.1"/>
    <property type="molecule type" value="Genomic_DNA"/>
</dbReference>
<keyword evidence="2" id="KW-1185">Reference proteome</keyword>
<dbReference type="RefSeq" id="WP_189757970.1">
    <property type="nucleotide sequence ID" value="NZ_CAWPOC010000001.1"/>
</dbReference>
<sequence length="116" mass="13754">MMNTTFNINKKEAEKYLKVKPEFFNIEQLRDWVTDIVALNLQKIKFPESGITVNITELYLNQNQIDVTREEAEKYLEIRPNFFSVEQLKDWITDSIVLVLQKVKFPESEITVNIIE</sequence>
<organism evidence="1 2">
    <name type="scientific">Xenorhabdus griffiniae</name>
    <dbReference type="NCBI Taxonomy" id="351672"/>
    <lineage>
        <taxon>Bacteria</taxon>
        <taxon>Pseudomonadati</taxon>
        <taxon>Pseudomonadota</taxon>
        <taxon>Gammaproteobacteria</taxon>
        <taxon>Enterobacterales</taxon>
        <taxon>Morganellaceae</taxon>
        <taxon>Xenorhabdus</taxon>
    </lineage>
</organism>
<name>A0ABY9XEU6_9GAMM</name>
<dbReference type="Proteomes" id="UP001300348">
    <property type="component" value="Chromosome"/>
</dbReference>
<protein>
    <submittedName>
        <fullName evidence="1">Uncharacterized protein</fullName>
    </submittedName>
</protein>
<gene>
    <name evidence="1" type="ORF">QL112_014845</name>
</gene>
<reference evidence="1 2" key="1">
    <citation type="journal article" date="2023" name="Access Microbiol">
        <title>The genome of a steinernematid-associated Pseudomonas piscis bacterium encodes the biosynthesis of insect toxins.</title>
        <authorList>
            <person name="Awori R.M."/>
            <person name="Hendre P."/>
            <person name="Amugune N.O."/>
        </authorList>
    </citation>
    <scope>NUCLEOTIDE SEQUENCE [LARGE SCALE GENOMIC DNA]</scope>
    <source>
        <strain evidence="1 2">97</strain>
    </source>
</reference>
<evidence type="ECO:0000313" key="1">
    <source>
        <dbReference type="EMBL" id="WNH01112.1"/>
    </source>
</evidence>
<evidence type="ECO:0000313" key="2">
    <source>
        <dbReference type="Proteomes" id="UP001300348"/>
    </source>
</evidence>
<dbReference type="GeneID" id="88856860"/>
<proteinExistence type="predicted"/>
<accession>A0ABY9XEU6</accession>